<evidence type="ECO:0000313" key="2">
    <source>
        <dbReference type="Proteomes" id="UP000011740"/>
    </source>
</evidence>
<gene>
    <name evidence="1" type="ORF">H340_07528</name>
</gene>
<protein>
    <submittedName>
        <fullName evidence="1">Uncharacterized protein</fullName>
    </submittedName>
</protein>
<sequence>MSEHTQAAARLLGVQRFETAARRRGGWYAAYLWIFAGWQPLLVPAVVLWHGPAAAAVVGALNAALVGVLSWYAGRQPVVPRHFARTHLTVIGTWAALYTGTVVLGTTVLKGNVPLAVVAAVACALPPAVGALRGIRR</sequence>
<dbReference type="AlphaFoldDB" id="M3CAY6"/>
<reference evidence="1 2" key="1">
    <citation type="journal article" date="2013" name="Genome Announc.">
        <title>Whole-Genome Shotgun Assembly and Analysis of the Genome of Streptomyces mobaraensis DSM 40847, a Strain for Industrial Production of Microbial Transglutaminase.</title>
        <authorList>
            <person name="Yang H."/>
            <person name="He T."/>
            <person name="Wu W."/>
            <person name="Zhu W."/>
            <person name="Lu B."/>
            <person name="Sun W."/>
        </authorList>
    </citation>
    <scope>NUCLEOTIDE SEQUENCE [LARGE SCALE GENOMIC DNA]</scope>
    <source>
        <strain evidence="1 2">DSM 40847</strain>
    </source>
</reference>
<dbReference type="EMBL" id="AORZ01000015">
    <property type="protein sequence ID" value="EMF01136.1"/>
    <property type="molecule type" value="Genomic_DNA"/>
</dbReference>
<dbReference type="PATRIC" id="fig|1223523.3.peg.1543"/>
<organism evidence="1 2">
    <name type="scientific">Streptomyces mobaraensis (strain ATCC 29032 / DSM 40847 / JCM 4168 / NBRC 13819 / NCIMB 11159 / IPCR 16-22)</name>
    <dbReference type="NCBI Taxonomy" id="1223523"/>
    <lineage>
        <taxon>Bacteria</taxon>
        <taxon>Bacillati</taxon>
        <taxon>Actinomycetota</taxon>
        <taxon>Actinomycetes</taxon>
        <taxon>Kitasatosporales</taxon>
        <taxon>Streptomycetaceae</taxon>
        <taxon>Streptomyces</taxon>
    </lineage>
</organism>
<comment type="caution">
    <text evidence="1">The sequence shown here is derived from an EMBL/GenBank/DDBJ whole genome shotgun (WGS) entry which is preliminary data.</text>
</comment>
<proteinExistence type="predicted"/>
<dbReference type="Proteomes" id="UP000011740">
    <property type="component" value="Unassembled WGS sequence"/>
</dbReference>
<name>M3CAY6_STRM1</name>
<dbReference type="STRING" id="1223523.H340_07528"/>
<accession>M3CAY6</accession>
<evidence type="ECO:0000313" key="1">
    <source>
        <dbReference type="EMBL" id="EMF01136.1"/>
    </source>
</evidence>
<dbReference type="RefSeq" id="WP_004941391.1">
    <property type="nucleotide sequence ID" value="NZ_AORZ01000015.1"/>
</dbReference>